<reference evidence="1 3" key="1">
    <citation type="journal article" date="2018" name="BMC Genomics">
        <title>Comparative genomics of the wheat fungal pathogen Pyrenophora tritici-repentis reveals chromosomal variations and genome plasticity.</title>
        <authorList>
            <person name="Moolhuijzen P."/>
            <person name="See P.T."/>
            <person name="Hane J.K."/>
            <person name="Shi G."/>
            <person name="Liu Z."/>
            <person name="Oliver R.P."/>
            <person name="Moffat C.S."/>
        </authorList>
    </citation>
    <scope>NUCLEOTIDE SEQUENCE [LARGE SCALE GENOMIC DNA]</scope>
    <source>
        <strain evidence="1">M4</strain>
    </source>
</reference>
<reference evidence="2" key="2">
    <citation type="submission" date="2021-05" db="EMBL/GenBank/DDBJ databases">
        <authorList>
            <person name="Moolhuijzen P.M."/>
            <person name="Moffat C.S."/>
        </authorList>
    </citation>
    <scope>NUCLEOTIDE SEQUENCE</scope>
    <source>
        <strain evidence="2">86-124</strain>
    </source>
</reference>
<evidence type="ECO:0000313" key="3">
    <source>
        <dbReference type="Proteomes" id="UP000245464"/>
    </source>
</evidence>
<accession>A0A834VW42</accession>
<dbReference type="Proteomes" id="UP000249757">
    <property type="component" value="Unassembled WGS sequence"/>
</dbReference>
<evidence type="ECO:0000313" key="1">
    <source>
        <dbReference type="EMBL" id="KAF7578003.1"/>
    </source>
</evidence>
<reference evidence="4" key="4">
    <citation type="journal article" date="2022" name="Microb. Genom.">
        <title>A global pangenome for the wheat fungal pathogen Pyrenophora tritici-repentis and prediction of effector protein structural homology.</title>
        <authorList>
            <person name="Moolhuijzen P.M."/>
            <person name="See P.T."/>
            <person name="Shi G."/>
            <person name="Powell H.R."/>
            <person name="Cockram J."/>
            <person name="Jorgensen L.N."/>
            <person name="Benslimane H."/>
            <person name="Strelkov S.E."/>
            <person name="Turner J."/>
            <person name="Liu Z."/>
            <person name="Moffat C.S."/>
        </authorList>
    </citation>
    <scope>NUCLEOTIDE SEQUENCE [LARGE SCALE GENOMIC DNA]</scope>
</reference>
<dbReference type="EMBL" id="NRDI02000003">
    <property type="protein sequence ID" value="KAI1518262.1"/>
    <property type="molecule type" value="Genomic_DNA"/>
</dbReference>
<protein>
    <submittedName>
        <fullName evidence="1">Uncharacterized protein</fullName>
    </submittedName>
</protein>
<dbReference type="AlphaFoldDB" id="A0A834VW42"/>
<comment type="caution">
    <text evidence="1">The sequence shown here is derived from an EMBL/GenBank/DDBJ whole genome shotgun (WGS) entry which is preliminary data.</text>
</comment>
<sequence>MPPKASKKRAPLGEIHDLPIALPQLNGAYTSKAIAIAVVATLRAYRITLDTLGYFVLNNASNNDTTIAAVAREFRDFNPTQRRLRCGPYTINLIRQALLFGNNKDAYDNAAEHIDDEEAFIAAWQASNNDLPAAACVKILRLIKLVVTRWNSYYSALERATYLKGGFDLYIEKHVSRVAYEERRGTQGDAPAWMRSGGL</sequence>
<keyword evidence="4" id="KW-1185">Reference proteome</keyword>
<gene>
    <name evidence="2" type="ORF">Ptr86124_003563</name>
    <name evidence="1" type="ORF">PtrM4_022430</name>
</gene>
<evidence type="ECO:0000313" key="4">
    <source>
        <dbReference type="Proteomes" id="UP000249757"/>
    </source>
</evidence>
<evidence type="ECO:0000313" key="2">
    <source>
        <dbReference type="EMBL" id="KAI1518262.1"/>
    </source>
</evidence>
<proteinExistence type="predicted"/>
<dbReference type="Proteomes" id="UP000245464">
    <property type="component" value="Chromosome 1"/>
</dbReference>
<organism evidence="1 3">
    <name type="scientific">Pyrenophora tritici-repentis</name>
    <dbReference type="NCBI Taxonomy" id="45151"/>
    <lineage>
        <taxon>Eukaryota</taxon>
        <taxon>Fungi</taxon>
        <taxon>Dikarya</taxon>
        <taxon>Ascomycota</taxon>
        <taxon>Pezizomycotina</taxon>
        <taxon>Dothideomycetes</taxon>
        <taxon>Pleosporomycetidae</taxon>
        <taxon>Pleosporales</taxon>
        <taxon>Pleosporineae</taxon>
        <taxon>Pleosporaceae</taxon>
        <taxon>Pyrenophora</taxon>
    </lineage>
</organism>
<name>A0A834VW42_9PLEO</name>
<dbReference type="EMBL" id="NQIK02000001">
    <property type="protein sequence ID" value="KAF7578003.1"/>
    <property type="molecule type" value="Genomic_DNA"/>
</dbReference>
<reference evidence="2" key="3">
    <citation type="journal article" date="2022" name="bioRxiv">
        <title>A global pangenome for the wheat fungal pathogen Pyrenophora tritici-repentis and prediction of effector protein structural homology.</title>
        <authorList>
            <person name="Moolhuijzen P."/>
            <person name="See P.T."/>
            <person name="Shi G."/>
            <person name="Powell H.R."/>
            <person name="Cockram J."/>
            <person name="Jorgensen L.N."/>
            <person name="Benslimane H."/>
            <person name="Strelkov S.E."/>
            <person name="Turner J."/>
            <person name="Liu Z."/>
            <person name="Moffat C.S."/>
        </authorList>
    </citation>
    <scope>NUCLEOTIDE SEQUENCE</scope>
    <source>
        <strain evidence="2">86-124</strain>
    </source>
</reference>